<keyword evidence="2" id="KW-1185">Reference proteome</keyword>
<dbReference type="InterPro" id="IPR010221">
    <property type="entry name" value="VCBS_dom"/>
</dbReference>
<evidence type="ECO:0008006" key="3">
    <source>
        <dbReference type="Google" id="ProtNLM"/>
    </source>
</evidence>
<organism evidence="1 2">
    <name type="scientific">Meridianimarinicoccus roseus</name>
    <dbReference type="NCBI Taxonomy" id="2072018"/>
    <lineage>
        <taxon>Bacteria</taxon>
        <taxon>Pseudomonadati</taxon>
        <taxon>Pseudomonadota</taxon>
        <taxon>Alphaproteobacteria</taxon>
        <taxon>Rhodobacterales</taxon>
        <taxon>Paracoccaceae</taxon>
        <taxon>Meridianimarinicoccus</taxon>
    </lineage>
</organism>
<dbReference type="InterPro" id="IPR028974">
    <property type="entry name" value="TSP_type-3_rpt"/>
</dbReference>
<gene>
    <name evidence="1" type="ORF">DKT77_16740</name>
</gene>
<dbReference type="RefSeq" id="WP_146205026.1">
    <property type="nucleotide sequence ID" value="NZ_QGKU01000049.1"/>
</dbReference>
<dbReference type="EMBL" id="QGKU01000049">
    <property type="protein sequence ID" value="PWR01478.1"/>
    <property type="molecule type" value="Genomic_DNA"/>
</dbReference>
<dbReference type="NCBIfam" id="NF012211">
    <property type="entry name" value="tand_rpt_95"/>
    <property type="match status" value="2"/>
</dbReference>
<protein>
    <recommendedName>
        <fullName evidence="3">Tandem-95 repeat protein</fullName>
    </recommendedName>
</protein>
<dbReference type="Gene3D" id="2.60.40.3440">
    <property type="match status" value="1"/>
</dbReference>
<dbReference type="GO" id="GO:0005509">
    <property type="term" value="F:calcium ion binding"/>
    <property type="evidence" value="ECO:0007669"/>
    <property type="project" value="InterPro"/>
</dbReference>
<dbReference type="PROSITE" id="PS00018">
    <property type="entry name" value="EF_HAND_1"/>
    <property type="match status" value="2"/>
</dbReference>
<accession>A0A2V2L7P1</accession>
<evidence type="ECO:0000313" key="1">
    <source>
        <dbReference type="EMBL" id="PWR01478.1"/>
    </source>
</evidence>
<dbReference type="NCBIfam" id="TIGR01965">
    <property type="entry name" value="VCBS_repeat"/>
    <property type="match status" value="1"/>
</dbReference>
<dbReference type="Pfam" id="PF17963">
    <property type="entry name" value="Big_9"/>
    <property type="match status" value="2"/>
</dbReference>
<reference evidence="1 2" key="1">
    <citation type="submission" date="2018-05" db="EMBL/GenBank/DDBJ databases">
        <title>Rhodobacteraceae gen. nov., sp. nov. isolated from sea water.</title>
        <authorList>
            <person name="Ren Y."/>
        </authorList>
    </citation>
    <scope>NUCLEOTIDE SEQUENCE [LARGE SCALE GENOMIC DNA]</scope>
    <source>
        <strain evidence="1 2">TG-679</strain>
    </source>
</reference>
<sequence length="296" mass="29818">NDAPVAVSDAFTTDEDVALTGASVAGNDSDPDGDTLVYSVVSGVANGTLSLNGDGTFTYTPDADFNGTDGFTYQVSDGTLTDTATVSLTVDPVNDAPVASGESYTAYVGTPLAVGVAAGVLANDTDVDGDTLSAAELAGPSGGTLALASDGSFTYEAFSGFTGPDSFDYLVDDGNGGTATATATVIVVDDSDGDGIFDDTDNATFVFNPDQRDSNGDGIGNVADPDLNNDGIVNNVDFGLFLADVGKFSAVDPMDPTSGLDADFNGDGFVNNVDFGTFLDFVGGQPGPSAFDFPFT</sequence>
<dbReference type="Gene3D" id="1.10.1330.10">
    <property type="entry name" value="Dockerin domain"/>
    <property type="match status" value="1"/>
</dbReference>
<dbReference type="Proteomes" id="UP000245680">
    <property type="component" value="Unassembled WGS sequence"/>
</dbReference>
<dbReference type="AlphaFoldDB" id="A0A2V2L7P1"/>
<dbReference type="OrthoDB" id="9773411at2"/>
<name>A0A2V2L7P1_9RHOB</name>
<dbReference type="GO" id="GO:0000272">
    <property type="term" value="P:polysaccharide catabolic process"/>
    <property type="evidence" value="ECO:0007669"/>
    <property type="project" value="InterPro"/>
</dbReference>
<comment type="caution">
    <text evidence="1">The sequence shown here is derived from an EMBL/GenBank/DDBJ whole genome shotgun (WGS) entry which is preliminary data.</text>
</comment>
<dbReference type="SUPFAM" id="SSF103647">
    <property type="entry name" value="TSP type-3 repeat"/>
    <property type="match status" value="1"/>
</dbReference>
<dbReference type="InterPro" id="IPR018247">
    <property type="entry name" value="EF_Hand_1_Ca_BS"/>
</dbReference>
<feature type="non-terminal residue" evidence="1">
    <location>
        <position position="1"/>
    </location>
</feature>
<dbReference type="Gene3D" id="2.60.40.2810">
    <property type="match status" value="1"/>
</dbReference>
<dbReference type="InterPro" id="IPR036439">
    <property type="entry name" value="Dockerin_dom_sf"/>
</dbReference>
<proteinExistence type="predicted"/>
<evidence type="ECO:0000313" key="2">
    <source>
        <dbReference type="Proteomes" id="UP000245680"/>
    </source>
</evidence>